<evidence type="ECO:0000256" key="8">
    <source>
        <dbReference type="ARBA" id="ARBA00023277"/>
    </source>
</evidence>
<comment type="caution">
    <text evidence="14">The sequence shown here is derived from an EMBL/GenBank/DDBJ whole genome shotgun (WGS) entry which is preliminary data.</text>
</comment>
<evidence type="ECO:0000259" key="12">
    <source>
        <dbReference type="Pfam" id="PF01915"/>
    </source>
</evidence>
<dbReference type="Pfam" id="PF13472">
    <property type="entry name" value="Lipase_GDSL_2"/>
    <property type="match status" value="1"/>
</dbReference>
<evidence type="ECO:0000313" key="14">
    <source>
        <dbReference type="EMBL" id="KAF7168901.1"/>
    </source>
</evidence>
<feature type="domain" description="Glycoside hydrolase family 3 C-terminal" evidence="12">
    <location>
        <begin position="295"/>
        <end position="539"/>
    </location>
</feature>
<comment type="catalytic activity">
    <reaction evidence="1">
        <text>Hydrolysis of terminal, non-reducing beta-D-glucosyl residues with release of beta-D-glucose.</text>
        <dbReference type="EC" id="3.2.1.21"/>
    </reaction>
</comment>
<accession>A0A8H6Q857</accession>
<protein>
    <recommendedName>
        <fullName evidence="4">beta-glucosidase</fullName>
        <ecNumber evidence="4">3.2.1.21</ecNumber>
    </recommendedName>
</protein>
<keyword evidence="9" id="KW-0326">Glycosidase</keyword>
<dbReference type="InterPro" id="IPR002772">
    <property type="entry name" value="Glyco_hydro_3_C"/>
</dbReference>
<dbReference type="InterPro" id="IPR036881">
    <property type="entry name" value="Glyco_hydro_3_C_sf"/>
</dbReference>
<name>A0A8H6Q857_9EURO</name>
<dbReference type="SUPFAM" id="SSF52266">
    <property type="entry name" value="SGNH hydrolase"/>
    <property type="match status" value="1"/>
</dbReference>
<keyword evidence="10" id="KW-0624">Polysaccharide degradation</keyword>
<sequence>MHWRFGGDEDAFRAKNGFGDKEAGQYAIWGGVPIRVQDVEGIVALVANAISGRTRYPNLLTCSVDDFGPGNVLVDDSLHVTGVIEWVFCYTAPMQFTGSIPSWLLLQRPHRIINELGAAGFLDMFLPRAEVFLNCLEQKEGATGGAKPEDRLSARMRKSIEDKSAWFILASRMVSSVDMIYWELLDEFCWGPRSSIAERIHNVTTIPEKHEERESFVRLKIRQLQEYYTELSEETTVKYEEKSFTKSEEAFDHGTNCDRLRDAKSSPSDTVAVQDTGSHVSLPLWIGFFCWAACTLPLKSLQNIGTFGNDAPDVTDGLSYQGATTDTPQFGFNIGTLSVGGGSGSARSTCIVSPLQAIRNRTDARLQYITDIEFIARDDFSSIFPPPEVCLVFLKTWASETMDRISFENDSNSTVVVNNVASHCPNTIVVTHSAGVNTMPWALNPNVTAILAAHYPGQESGNAIVDVLFGDVNPSGRLPYTIPITDSDYDIPVVNITGPAAYDSSAWQSDFTEGLMIDYRHFDIGNITPLYEFGFGLSYTTFNISKPISVRPLKGWGDGFLSTLVNGSIGTNFAHSGATTASFVADGYWAKVLDAVKENKSLYHPYVTVQFGHNDQKSTSGVSIAQFTANLEKMVADVRSAGGSPILVTSLSRRSFDSSGHVIPSLANVVAATKAAAKATNCEYVDLNKASTDYLNSIGAEKAATYNLSPTDYTHLNNHGMILFGNMMGWLLQTTIADSSKIAPYIHPRSDVVAAIEAGNYIYPS</sequence>
<evidence type="ECO:0000256" key="9">
    <source>
        <dbReference type="ARBA" id="ARBA00023295"/>
    </source>
</evidence>
<comment type="function">
    <text evidence="11">Beta-glucosidases are one of a number of cellulolytic enzymes involved in the degradation of cellulosic biomass. Catalyzes the last step releasing glucose from the inhibitory cellobiose.</text>
</comment>
<comment type="similarity">
    <text evidence="3">Belongs to the glycosyl hydrolase 3 family.</text>
</comment>
<keyword evidence="7" id="KW-0378">Hydrolase</keyword>
<proteinExistence type="inferred from homology"/>
<evidence type="ECO:0000256" key="6">
    <source>
        <dbReference type="ARBA" id="ARBA00022729"/>
    </source>
</evidence>
<dbReference type="EC" id="3.2.1.21" evidence="4"/>
<feature type="domain" description="SGNH hydrolase-type esterase" evidence="13">
    <location>
        <begin position="552"/>
        <end position="720"/>
    </location>
</feature>
<dbReference type="GO" id="GO:0008422">
    <property type="term" value="F:beta-glucosidase activity"/>
    <property type="evidence" value="ECO:0007669"/>
    <property type="project" value="UniProtKB-EC"/>
</dbReference>
<evidence type="ECO:0000256" key="10">
    <source>
        <dbReference type="ARBA" id="ARBA00023326"/>
    </source>
</evidence>
<dbReference type="AlphaFoldDB" id="A0A8H6Q857"/>
<dbReference type="PANTHER" id="PTHR42715">
    <property type="entry name" value="BETA-GLUCOSIDASE"/>
    <property type="match status" value="1"/>
</dbReference>
<dbReference type="InterPro" id="IPR013830">
    <property type="entry name" value="SGNH_hydro"/>
</dbReference>
<reference evidence="14" key="1">
    <citation type="submission" date="2020-06" db="EMBL/GenBank/DDBJ databases">
        <title>Draft genome sequences of strains closely related to Aspergillus parafelis and Aspergillus hiratsukae.</title>
        <authorList>
            <person name="Dos Santos R.A.C."/>
            <person name="Rivero-Menendez O."/>
            <person name="Steenwyk J.L."/>
            <person name="Mead M.E."/>
            <person name="Goldman G.H."/>
            <person name="Alastruey-Izquierdo A."/>
            <person name="Rokas A."/>
        </authorList>
    </citation>
    <scope>NUCLEOTIDE SEQUENCE</scope>
    <source>
        <strain evidence="14">CNM-CM5623</strain>
    </source>
</reference>
<dbReference type="Gene3D" id="3.40.50.1110">
    <property type="entry name" value="SGNH hydrolase"/>
    <property type="match status" value="1"/>
</dbReference>
<comment type="subcellular location">
    <subcellularLocation>
        <location evidence="2">Secreted</location>
    </subcellularLocation>
</comment>
<keyword evidence="5" id="KW-0964">Secreted</keyword>
<evidence type="ECO:0000256" key="4">
    <source>
        <dbReference type="ARBA" id="ARBA00012744"/>
    </source>
</evidence>
<gene>
    <name evidence="14" type="ORF">CNMCM5623_001807</name>
</gene>
<dbReference type="Gene3D" id="3.40.50.1700">
    <property type="entry name" value="Glycoside hydrolase family 3 C-terminal domain"/>
    <property type="match status" value="1"/>
</dbReference>
<dbReference type="EMBL" id="JACBAE010001254">
    <property type="protein sequence ID" value="KAF7168901.1"/>
    <property type="molecule type" value="Genomic_DNA"/>
</dbReference>
<keyword evidence="6" id="KW-0732">Signal</keyword>
<evidence type="ECO:0000313" key="15">
    <source>
        <dbReference type="Proteomes" id="UP000654922"/>
    </source>
</evidence>
<organism evidence="14 15">
    <name type="scientific">Aspergillus felis</name>
    <dbReference type="NCBI Taxonomy" id="1287682"/>
    <lineage>
        <taxon>Eukaryota</taxon>
        <taxon>Fungi</taxon>
        <taxon>Dikarya</taxon>
        <taxon>Ascomycota</taxon>
        <taxon>Pezizomycotina</taxon>
        <taxon>Eurotiomycetes</taxon>
        <taxon>Eurotiomycetidae</taxon>
        <taxon>Eurotiales</taxon>
        <taxon>Aspergillaceae</taxon>
        <taxon>Aspergillus</taxon>
        <taxon>Aspergillus subgen. Fumigati</taxon>
    </lineage>
</organism>
<dbReference type="InterPro" id="IPR036514">
    <property type="entry name" value="SGNH_hydro_sf"/>
</dbReference>
<dbReference type="GO" id="GO:0005576">
    <property type="term" value="C:extracellular region"/>
    <property type="evidence" value="ECO:0007669"/>
    <property type="project" value="UniProtKB-SubCell"/>
</dbReference>
<dbReference type="GO" id="GO:0009251">
    <property type="term" value="P:glucan catabolic process"/>
    <property type="evidence" value="ECO:0007669"/>
    <property type="project" value="TreeGrafter"/>
</dbReference>
<keyword evidence="8" id="KW-0119">Carbohydrate metabolism</keyword>
<dbReference type="OrthoDB" id="5041285at2759"/>
<dbReference type="Pfam" id="PF01915">
    <property type="entry name" value="Glyco_hydro_3_C"/>
    <property type="match status" value="1"/>
</dbReference>
<evidence type="ECO:0000259" key="13">
    <source>
        <dbReference type="Pfam" id="PF13472"/>
    </source>
</evidence>
<dbReference type="PANTHER" id="PTHR42715:SF12">
    <property type="entry name" value="BETA-GLUCOSIDASE G-RELATED"/>
    <property type="match status" value="1"/>
</dbReference>
<evidence type="ECO:0000256" key="3">
    <source>
        <dbReference type="ARBA" id="ARBA00005336"/>
    </source>
</evidence>
<evidence type="ECO:0000256" key="7">
    <source>
        <dbReference type="ARBA" id="ARBA00022801"/>
    </source>
</evidence>
<evidence type="ECO:0000256" key="2">
    <source>
        <dbReference type="ARBA" id="ARBA00004613"/>
    </source>
</evidence>
<evidence type="ECO:0000256" key="11">
    <source>
        <dbReference type="ARBA" id="ARBA00024983"/>
    </source>
</evidence>
<evidence type="ECO:0000256" key="5">
    <source>
        <dbReference type="ARBA" id="ARBA00022525"/>
    </source>
</evidence>
<evidence type="ECO:0000256" key="1">
    <source>
        <dbReference type="ARBA" id="ARBA00000448"/>
    </source>
</evidence>
<dbReference type="SUPFAM" id="SSF52279">
    <property type="entry name" value="Beta-D-glucan exohydrolase, C-terminal domain"/>
    <property type="match status" value="1"/>
</dbReference>
<dbReference type="Proteomes" id="UP000654922">
    <property type="component" value="Unassembled WGS sequence"/>
</dbReference>
<dbReference type="InterPro" id="IPR050288">
    <property type="entry name" value="Cellulose_deg_GH3"/>
</dbReference>